<name>A0A1G6K5E3_9BACT</name>
<sequence>MKVSILATGNEIVDKKVEETNSKYIVEKIRSESLNIKNILAIKDDRESFYKSLKFLSEDSDIIFIIGGLGPTLDDITIESVSDFYGLELIEDRKVKEKILNYHKNKGQISEFGVKKQSKVIKSAEIFYNDFGTAPGQVIKIDNKMIIILPGPPHEFSNVFDNIYDKFDIFKNDDKIKSNLYFYGVTEMDLTKKIEYLKIKEDYGIYIIKNLGLRLDINYDEEIFKFFRNEYGSRFLGTKNLLENFFEIFINNKLTLALAESCTGGKLSDYITSKSGSSKFFKGSFITYSNELKNKILNVNLNTLNRFGAVSKECVLEMSKGLKNITNSDVCISISGIAGPTGGTKEKPVGTVYFGLIIDDEEYSFKKIFNGEREDVKEKAVYYSLWKALDLLQMTGRLSNE</sequence>
<evidence type="ECO:0000313" key="2">
    <source>
        <dbReference type="EMBL" id="SDC25536.1"/>
    </source>
</evidence>
<dbReference type="SUPFAM" id="SSF142433">
    <property type="entry name" value="CinA-like"/>
    <property type="match status" value="1"/>
</dbReference>
<protein>
    <submittedName>
        <fullName evidence="2">Competence/damage-inducible protein cinA</fullName>
    </submittedName>
    <submittedName>
        <fullName evidence="3">Nicotinamide-nucleotide amidohydrolase family protein</fullName>
    </submittedName>
</protein>
<proteinExistence type="predicted"/>
<dbReference type="Pfam" id="PF00994">
    <property type="entry name" value="MoCF_biosynth"/>
    <property type="match status" value="1"/>
</dbReference>
<dbReference type="AlphaFoldDB" id="A0A1G6K5E3"/>
<dbReference type="GO" id="GO:0016787">
    <property type="term" value="F:hydrolase activity"/>
    <property type="evidence" value="ECO:0007669"/>
    <property type="project" value="UniProtKB-KW"/>
</dbReference>
<organism evidence="2 4">
    <name type="scientific">Geotoga petraea</name>
    <dbReference type="NCBI Taxonomy" id="28234"/>
    <lineage>
        <taxon>Bacteria</taxon>
        <taxon>Thermotogati</taxon>
        <taxon>Thermotogota</taxon>
        <taxon>Thermotogae</taxon>
        <taxon>Petrotogales</taxon>
        <taxon>Petrotogaceae</taxon>
        <taxon>Geotoga</taxon>
    </lineage>
</organism>
<reference evidence="3 5" key="2">
    <citation type="submission" date="2019-04" db="EMBL/GenBank/DDBJ databases">
        <title>Draft genome sequence data and analysis of a Fermenting Bacterium, Geotoga petraea strain HO-Geo1, isolated from heavy-oil petroleum reservoir in Russia.</title>
        <authorList>
            <person name="Grouzdev D.S."/>
            <person name="Semenova E.M."/>
            <person name="Sokolova D.S."/>
            <person name="Tourova T.P."/>
            <person name="Poltaraus A.B."/>
            <person name="Nazina T.N."/>
        </authorList>
    </citation>
    <scope>NUCLEOTIDE SEQUENCE [LARGE SCALE GENOMIC DNA]</scope>
    <source>
        <strain evidence="3 5">HO-Geo1</strain>
    </source>
</reference>
<dbReference type="Pfam" id="PF02464">
    <property type="entry name" value="CinA"/>
    <property type="match status" value="1"/>
</dbReference>
<dbReference type="PANTHER" id="PTHR13939">
    <property type="entry name" value="NICOTINAMIDE-NUCLEOTIDE AMIDOHYDROLASE PNCC"/>
    <property type="match status" value="1"/>
</dbReference>
<gene>
    <name evidence="3" type="ORF">E4650_05040</name>
    <name evidence="2" type="ORF">SAMN04488588_0726</name>
</gene>
<dbReference type="Gene3D" id="3.90.950.20">
    <property type="entry name" value="CinA-like"/>
    <property type="match status" value="1"/>
</dbReference>
<dbReference type="NCBIfam" id="TIGR00199">
    <property type="entry name" value="PncC_domain"/>
    <property type="match status" value="1"/>
</dbReference>
<dbReference type="SMART" id="SM00852">
    <property type="entry name" value="MoCF_biosynth"/>
    <property type="match status" value="1"/>
</dbReference>
<keyword evidence="4" id="KW-1185">Reference proteome</keyword>
<dbReference type="EMBL" id="FMYV01000002">
    <property type="protein sequence ID" value="SDC25536.1"/>
    <property type="molecule type" value="Genomic_DNA"/>
</dbReference>
<dbReference type="PIRSF" id="PIRSF006728">
    <property type="entry name" value="CinA"/>
    <property type="match status" value="1"/>
</dbReference>
<dbReference type="Gene3D" id="3.40.980.10">
    <property type="entry name" value="MoaB/Mog-like domain"/>
    <property type="match status" value="1"/>
</dbReference>
<dbReference type="InterPro" id="IPR008136">
    <property type="entry name" value="CinA_C"/>
</dbReference>
<dbReference type="InterPro" id="IPR050101">
    <property type="entry name" value="CinA"/>
</dbReference>
<dbReference type="Proteomes" id="UP000297288">
    <property type="component" value="Unassembled WGS sequence"/>
</dbReference>
<dbReference type="RefSeq" id="WP_091402892.1">
    <property type="nucleotide sequence ID" value="NZ_FMYV01000002.1"/>
</dbReference>
<dbReference type="SUPFAM" id="SSF53218">
    <property type="entry name" value="Molybdenum cofactor biosynthesis proteins"/>
    <property type="match status" value="1"/>
</dbReference>
<reference evidence="2 4" key="1">
    <citation type="submission" date="2016-10" db="EMBL/GenBank/DDBJ databases">
        <authorList>
            <person name="de Groot N.N."/>
        </authorList>
    </citation>
    <scope>NUCLEOTIDE SEQUENCE [LARGE SCALE GENOMIC DNA]</scope>
    <source>
        <strain evidence="2 4">WG14</strain>
    </source>
</reference>
<dbReference type="STRING" id="28234.SAMN04488588_0726"/>
<evidence type="ECO:0000313" key="4">
    <source>
        <dbReference type="Proteomes" id="UP000199322"/>
    </source>
</evidence>
<dbReference type="OrthoDB" id="9801454at2"/>
<dbReference type="InterPro" id="IPR008135">
    <property type="entry name" value="Competence-induced_CinA"/>
</dbReference>
<dbReference type="EMBL" id="SRME01000002">
    <property type="protein sequence ID" value="TGG88411.1"/>
    <property type="molecule type" value="Genomic_DNA"/>
</dbReference>
<evidence type="ECO:0000313" key="3">
    <source>
        <dbReference type="EMBL" id="TGG88411.1"/>
    </source>
</evidence>
<evidence type="ECO:0000259" key="1">
    <source>
        <dbReference type="SMART" id="SM00852"/>
    </source>
</evidence>
<evidence type="ECO:0000313" key="5">
    <source>
        <dbReference type="Proteomes" id="UP000297288"/>
    </source>
</evidence>
<keyword evidence="3" id="KW-0378">Hydrolase</keyword>
<dbReference type="InterPro" id="IPR036653">
    <property type="entry name" value="CinA-like_C"/>
</dbReference>
<accession>A0A1G6K5E3</accession>
<feature type="domain" description="MoaB/Mog" evidence="1">
    <location>
        <begin position="4"/>
        <end position="171"/>
    </location>
</feature>
<dbReference type="InterPro" id="IPR001453">
    <property type="entry name" value="MoaB/Mog_dom"/>
</dbReference>
<dbReference type="InterPro" id="IPR036425">
    <property type="entry name" value="MoaB/Mog-like_dom_sf"/>
</dbReference>
<dbReference type="Proteomes" id="UP000199322">
    <property type="component" value="Unassembled WGS sequence"/>
</dbReference>
<dbReference type="PANTHER" id="PTHR13939:SF0">
    <property type="entry name" value="NMN AMIDOHYDROLASE-LIKE PROTEIN YFAY"/>
    <property type="match status" value="1"/>
</dbReference>